<dbReference type="Proteomes" id="UP001145742">
    <property type="component" value="Unassembled WGS sequence"/>
</dbReference>
<name>A0ABQ9CYG3_9PASS</name>
<keyword evidence="4 8" id="KW-0472">Membrane</keyword>
<evidence type="ECO:0000256" key="3">
    <source>
        <dbReference type="ARBA" id="ARBA00022679"/>
    </source>
</evidence>
<dbReference type="InterPro" id="IPR002123">
    <property type="entry name" value="Plipid/glycerol_acylTrfase"/>
</dbReference>
<protein>
    <recommendedName>
        <fullName evidence="9">Phospholipid/glycerol acyltransferase domain-containing protein</fullName>
    </recommendedName>
</protein>
<dbReference type="SMART" id="SM00563">
    <property type="entry name" value="PlsC"/>
    <property type="match status" value="1"/>
</dbReference>
<feature type="transmembrane region" description="Helical" evidence="8">
    <location>
        <begin position="151"/>
        <end position="175"/>
    </location>
</feature>
<feature type="domain" description="Phospholipid/glycerol acyltransferase" evidence="9">
    <location>
        <begin position="134"/>
        <end position="229"/>
    </location>
</feature>
<comment type="similarity">
    <text evidence="2">Belongs to the GPAT/DAPAT family.</text>
</comment>
<evidence type="ECO:0000256" key="8">
    <source>
        <dbReference type="SAM" id="Phobius"/>
    </source>
</evidence>
<feature type="region of interest" description="Disordered" evidence="7">
    <location>
        <begin position="532"/>
        <end position="570"/>
    </location>
</feature>
<evidence type="ECO:0000256" key="6">
    <source>
        <dbReference type="ARBA" id="ARBA00025707"/>
    </source>
</evidence>
<dbReference type="PANTHER" id="PTHR12563:SF17">
    <property type="entry name" value="DIHYDROXYACETONE PHOSPHATE ACYLTRANSFERASE"/>
    <property type="match status" value="1"/>
</dbReference>
<comment type="caution">
    <text evidence="10">The sequence shown here is derived from an EMBL/GenBank/DDBJ whole genome shotgun (WGS) entry which is preliminary data.</text>
</comment>
<evidence type="ECO:0000256" key="7">
    <source>
        <dbReference type="SAM" id="MobiDB-lite"/>
    </source>
</evidence>
<reference evidence="10" key="1">
    <citation type="submission" date="2019-10" db="EMBL/GenBank/DDBJ databases">
        <authorList>
            <person name="Soares A.E.R."/>
            <person name="Aleixo A."/>
            <person name="Schneider P."/>
            <person name="Miyaki C.Y."/>
            <person name="Schneider M.P."/>
            <person name="Mello C."/>
            <person name="Vasconcelos A.T.R."/>
        </authorList>
    </citation>
    <scope>NUCLEOTIDE SEQUENCE</scope>
    <source>
        <tissue evidence="10">Muscle</tissue>
    </source>
</reference>
<evidence type="ECO:0000259" key="9">
    <source>
        <dbReference type="SMART" id="SM00563"/>
    </source>
</evidence>
<dbReference type="CDD" id="cd07993">
    <property type="entry name" value="LPLAT_DHAPAT-like"/>
    <property type="match status" value="1"/>
</dbReference>
<proteinExistence type="inferred from homology"/>
<evidence type="ECO:0000256" key="1">
    <source>
        <dbReference type="ARBA" id="ARBA00004184"/>
    </source>
</evidence>
<dbReference type="Pfam" id="PF19277">
    <property type="entry name" value="GPAT_C"/>
    <property type="match status" value="1"/>
</dbReference>
<dbReference type="InterPro" id="IPR045520">
    <property type="entry name" value="GPAT/DHAPAT_C"/>
</dbReference>
<evidence type="ECO:0000313" key="11">
    <source>
        <dbReference type="Proteomes" id="UP001145742"/>
    </source>
</evidence>
<dbReference type="EMBL" id="WHWB01034292">
    <property type="protein sequence ID" value="KAJ7411729.1"/>
    <property type="molecule type" value="Genomic_DNA"/>
</dbReference>
<keyword evidence="8" id="KW-1133">Transmembrane helix</keyword>
<accession>A0ABQ9CYG3</accession>
<gene>
    <name evidence="10" type="ORF">WISP_101263</name>
</gene>
<evidence type="ECO:0000313" key="10">
    <source>
        <dbReference type="EMBL" id="KAJ7411729.1"/>
    </source>
</evidence>
<dbReference type="InterPro" id="IPR022284">
    <property type="entry name" value="GPAT/DHAPAT"/>
</dbReference>
<dbReference type="Pfam" id="PF04194">
    <property type="entry name" value="PDCD2_C"/>
    <property type="match status" value="1"/>
</dbReference>
<evidence type="ECO:0000256" key="4">
    <source>
        <dbReference type="ARBA" id="ARBA00023136"/>
    </source>
</evidence>
<keyword evidence="3" id="KW-0808">Transferase</keyword>
<sequence>MQKELTSKKRDEFEDILEERRLSSDLRYAMKCYTPVIYKGLSPCKPNAIKSAVLQSEQVQYVIKQLAKEMGESPDIIQEEATEILDEMGHRMQLGAVRFFAFTLSKIFKQLFQRVCVNEEGMQRLQHAIQEHPVVLLPSHRSYVDFLMLSYLLYMYDLALPVIAAGIGNLFVFLWKSGYAPIEFFLEGTRSRTAKTLTPKFGLLSIVMEPFFKREVFDTYLVPISISYERILEESLYAYELLGVPKPKESTSGLLKARRILSDNFGTIHIYIGQPVSLRTLASGRINRCPYNLVPRHLPQKPSEDIQEFVSDVAYKMELLQIENMVLTPWVLVAALLLQNLPAMEFELLIEKTLWLKGLTQTFGGFIEWPDNLCAKKAVLSGLTLHSNIARLVDGHVVLNDKGVEDGAVGEIIFKHALAILMCATYRNQLLNVFVRPSLVALALEMTRSFRKGVTQCYEALSSDMQKNALAALVQLGAVKKKKSSNGFTYNVNQEAVSKILDMFDDSADAIPEHNEFLFPEYEILIEPEEPEFSADSSVEPGDEQGAVDTSKNPKEQEELGATGSAGEAFQSLDEETLEAMAKCETKEDKIFQMFKEKVAAEPEQIIRYCRGGEGPVWVSGENRPEENDIPNCSCGAKRIFEFQIMPQLLNHLQVDSLGESIDWGTLVVYTCADSCGGANEYLEEFIWKQDHSMGHILPS</sequence>
<keyword evidence="5" id="KW-0012">Acyltransferase</keyword>
<dbReference type="InterPro" id="IPR007320">
    <property type="entry name" value="PDCD2_C"/>
</dbReference>
<dbReference type="SUPFAM" id="SSF69593">
    <property type="entry name" value="Glycerol-3-phosphate (1)-acyltransferase"/>
    <property type="match status" value="1"/>
</dbReference>
<keyword evidence="8" id="KW-0812">Transmembrane</keyword>
<evidence type="ECO:0000256" key="5">
    <source>
        <dbReference type="ARBA" id="ARBA00023315"/>
    </source>
</evidence>
<evidence type="ECO:0000256" key="2">
    <source>
        <dbReference type="ARBA" id="ARBA00007937"/>
    </source>
</evidence>
<organism evidence="10 11">
    <name type="scientific">Willisornis vidua</name>
    <name type="common">Xingu scale-backed antbird</name>
    <dbReference type="NCBI Taxonomy" id="1566151"/>
    <lineage>
        <taxon>Eukaryota</taxon>
        <taxon>Metazoa</taxon>
        <taxon>Chordata</taxon>
        <taxon>Craniata</taxon>
        <taxon>Vertebrata</taxon>
        <taxon>Euteleostomi</taxon>
        <taxon>Archelosauria</taxon>
        <taxon>Archosauria</taxon>
        <taxon>Dinosauria</taxon>
        <taxon>Saurischia</taxon>
        <taxon>Theropoda</taxon>
        <taxon>Coelurosauria</taxon>
        <taxon>Aves</taxon>
        <taxon>Neognathae</taxon>
        <taxon>Neoaves</taxon>
        <taxon>Telluraves</taxon>
        <taxon>Australaves</taxon>
        <taxon>Passeriformes</taxon>
        <taxon>Thamnophilidae</taxon>
        <taxon>Willisornis</taxon>
    </lineage>
</organism>
<keyword evidence="11" id="KW-1185">Reference proteome</keyword>
<dbReference type="InterPro" id="IPR041728">
    <property type="entry name" value="GPAT/DHAPAT_LPLAT"/>
</dbReference>
<dbReference type="PANTHER" id="PTHR12563">
    <property type="entry name" value="GLYCEROL-3-PHOSPHATE ACYLTRANSFERASE"/>
    <property type="match status" value="1"/>
</dbReference>
<comment type="subcellular location">
    <subcellularLocation>
        <location evidence="1">Endomembrane system</location>
        <topology evidence="1">Peripheral membrane protein</topology>
    </subcellularLocation>
</comment>
<comment type="pathway">
    <text evidence="6">Phospholipid metabolism.</text>
</comment>
<dbReference type="Pfam" id="PF01553">
    <property type="entry name" value="Acyltransferase"/>
    <property type="match status" value="2"/>
</dbReference>